<dbReference type="InterPro" id="IPR014025">
    <property type="entry name" value="Glutaredoxin_subgr"/>
</dbReference>
<evidence type="ECO:0000256" key="2">
    <source>
        <dbReference type="ARBA" id="ARBA00023284"/>
    </source>
</evidence>
<dbReference type="EMBL" id="JAAPAO010000613">
    <property type="protein sequence ID" value="KAF4656190.1"/>
    <property type="molecule type" value="Genomic_DNA"/>
</dbReference>
<feature type="region of interest" description="Disordered" evidence="3">
    <location>
        <begin position="329"/>
        <end position="369"/>
    </location>
</feature>
<dbReference type="CDD" id="cd03419">
    <property type="entry name" value="GRX_GRXh_1_2_like"/>
    <property type="match status" value="1"/>
</dbReference>
<keyword evidence="4" id="KW-0472">Membrane</keyword>
<evidence type="ECO:0000313" key="7">
    <source>
        <dbReference type="Proteomes" id="UP000591131"/>
    </source>
</evidence>
<accession>A0A7J6LB43</accession>
<name>A0A7J6LB43_PERCH</name>
<dbReference type="InterPro" id="IPR002109">
    <property type="entry name" value="Glutaredoxin"/>
</dbReference>
<organism evidence="6 7">
    <name type="scientific">Perkinsus chesapeaki</name>
    <name type="common">Clam parasite</name>
    <name type="synonym">Perkinsus andrewsi</name>
    <dbReference type="NCBI Taxonomy" id="330153"/>
    <lineage>
        <taxon>Eukaryota</taxon>
        <taxon>Sar</taxon>
        <taxon>Alveolata</taxon>
        <taxon>Perkinsozoa</taxon>
        <taxon>Perkinsea</taxon>
        <taxon>Perkinsida</taxon>
        <taxon>Perkinsidae</taxon>
        <taxon>Perkinsus</taxon>
    </lineage>
</organism>
<gene>
    <name evidence="6" type="primary">GRX1</name>
    <name evidence="6" type="ORF">FOL47_009110</name>
</gene>
<dbReference type="PROSITE" id="PS51354">
    <property type="entry name" value="GLUTAREDOXIN_2"/>
    <property type="match status" value="1"/>
</dbReference>
<dbReference type="GO" id="GO:0034599">
    <property type="term" value="P:cellular response to oxidative stress"/>
    <property type="evidence" value="ECO:0007669"/>
    <property type="project" value="TreeGrafter"/>
</dbReference>
<keyword evidence="2" id="KW-0676">Redox-active center</keyword>
<dbReference type="InterPro" id="IPR011767">
    <property type="entry name" value="GLR_AS"/>
</dbReference>
<dbReference type="PANTHER" id="PTHR45694:SF18">
    <property type="entry name" value="GLUTAREDOXIN-1-RELATED"/>
    <property type="match status" value="1"/>
</dbReference>
<feature type="domain" description="Glutaredoxin" evidence="5">
    <location>
        <begin position="55"/>
        <end position="119"/>
    </location>
</feature>
<dbReference type="Proteomes" id="UP000591131">
    <property type="component" value="Unassembled WGS sequence"/>
</dbReference>
<feature type="compositionally biased region" description="Basic residues" evidence="3">
    <location>
        <begin position="329"/>
        <end position="341"/>
    </location>
</feature>
<dbReference type="Pfam" id="PF00462">
    <property type="entry name" value="Glutaredoxin"/>
    <property type="match status" value="1"/>
</dbReference>
<dbReference type="PROSITE" id="PS00195">
    <property type="entry name" value="GLUTAREDOXIN_1"/>
    <property type="match status" value="1"/>
</dbReference>
<evidence type="ECO:0000256" key="4">
    <source>
        <dbReference type="SAM" id="Phobius"/>
    </source>
</evidence>
<dbReference type="AlphaFoldDB" id="A0A7J6LB43"/>
<keyword evidence="4" id="KW-1133">Transmembrane helix</keyword>
<dbReference type="GO" id="GO:0015038">
    <property type="term" value="F:glutathione disulfide oxidoreductase activity"/>
    <property type="evidence" value="ECO:0007669"/>
    <property type="project" value="TreeGrafter"/>
</dbReference>
<evidence type="ECO:0000256" key="1">
    <source>
        <dbReference type="ARBA" id="ARBA00023157"/>
    </source>
</evidence>
<sequence length="369" mass="39795">MSLAFTRSTTGLPTALSHLSKRCFTAYHAVPKFGKSGNYVKTHIEETIENNKWAVFSKTTCPFCSQAKQLLKDLNQPVAVVEIDRVAGGPNDTQLYQQELNALTGARTVPRIFFEGKSIGGMSQLMQLYQSAQFINHFKIVFIPLLLRVTSLLAQLAMCHAIKAAKTGDGVVTIGAGASSSPVVVGNNEVTVTLSGKVRTLIVLNTAEAQRLSKLATETRLRFACTKASGPTGKLQSWTVSEPAADGVTKNSVVDVTVDADLEETGEVPPAAAWWRSEPHGVRSKRDLPRQWSVRALMIALAVLFVWGVASAVWLLCQWSKACSAPRKAKKTIRHHTRPHRIPTAESPATPETTDTDAAAAAASHAGAQ</sequence>
<proteinExistence type="predicted"/>
<feature type="compositionally biased region" description="Low complexity" evidence="3">
    <location>
        <begin position="344"/>
        <end position="369"/>
    </location>
</feature>
<comment type="caution">
    <text evidence="6">The sequence shown here is derived from an EMBL/GenBank/DDBJ whole genome shotgun (WGS) entry which is preliminary data.</text>
</comment>
<evidence type="ECO:0000313" key="6">
    <source>
        <dbReference type="EMBL" id="KAF4656190.1"/>
    </source>
</evidence>
<keyword evidence="4" id="KW-0812">Transmembrane</keyword>
<dbReference type="GO" id="GO:0005737">
    <property type="term" value="C:cytoplasm"/>
    <property type="evidence" value="ECO:0007669"/>
    <property type="project" value="TreeGrafter"/>
</dbReference>
<evidence type="ECO:0000259" key="5">
    <source>
        <dbReference type="Pfam" id="PF00462"/>
    </source>
</evidence>
<dbReference type="SUPFAM" id="SSF52833">
    <property type="entry name" value="Thioredoxin-like"/>
    <property type="match status" value="1"/>
</dbReference>
<dbReference type="Gene3D" id="3.40.30.10">
    <property type="entry name" value="Glutaredoxin"/>
    <property type="match status" value="1"/>
</dbReference>
<dbReference type="PRINTS" id="PR00160">
    <property type="entry name" value="GLUTAREDOXIN"/>
</dbReference>
<feature type="transmembrane region" description="Helical" evidence="4">
    <location>
        <begin position="292"/>
        <end position="316"/>
    </location>
</feature>
<protein>
    <submittedName>
        <fullName evidence="6">Glutaredoxin-1</fullName>
    </submittedName>
</protein>
<dbReference type="InterPro" id="IPR036249">
    <property type="entry name" value="Thioredoxin-like_sf"/>
</dbReference>
<dbReference type="OrthoDB" id="44061at2759"/>
<reference evidence="6 7" key="1">
    <citation type="submission" date="2020-04" db="EMBL/GenBank/DDBJ databases">
        <title>Perkinsus chesapeaki whole genome sequence.</title>
        <authorList>
            <person name="Bogema D.R."/>
        </authorList>
    </citation>
    <scope>NUCLEOTIDE SEQUENCE [LARGE SCALE GENOMIC DNA]</scope>
    <source>
        <strain evidence="6">ATCC PRA-425</strain>
    </source>
</reference>
<evidence type="ECO:0000256" key="3">
    <source>
        <dbReference type="SAM" id="MobiDB-lite"/>
    </source>
</evidence>
<keyword evidence="7" id="KW-1185">Reference proteome</keyword>
<dbReference type="PANTHER" id="PTHR45694">
    <property type="entry name" value="GLUTAREDOXIN 2"/>
    <property type="match status" value="1"/>
</dbReference>
<keyword evidence="1" id="KW-1015">Disulfide bond</keyword>